<keyword evidence="7" id="KW-0614">Plasmid</keyword>
<comment type="subcellular location">
    <subcellularLocation>
        <location evidence="1">Periplasm</location>
    </subcellularLocation>
</comment>
<evidence type="ECO:0000256" key="2">
    <source>
        <dbReference type="ARBA" id="ARBA00005849"/>
    </source>
</evidence>
<dbReference type="GO" id="GO:0042597">
    <property type="term" value="C:periplasmic space"/>
    <property type="evidence" value="ECO:0007669"/>
    <property type="project" value="UniProtKB-SubCell"/>
</dbReference>
<dbReference type="SUPFAM" id="SSF51306">
    <property type="entry name" value="LexA/Signal peptidase"/>
    <property type="match status" value="1"/>
</dbReference>
<reference evidence="7" key="1">
    <citation type="submission" date="2010-12" db="EMBL/GenBank/DDBJ databases">
        <authorList>
            <person name="Wang C.B."/>
            <person name="He X.J."/>
        </authorList>
    </citation>
    <scope>NUCLEOTIDE SEQUENCE</scope>
    <source>
        <strain evidence="7">TCDC-NG08107</strain>
        <plasmid evidence="7">pNGTCDC08107</plasmid>
    </source>
</reference>
<dbReference type="GO" id="GO:0006465">
    <property type="term" value="P:signal peptide processing"/>
    <property type="evidence" value="ECO:0007669"/>
    <property type="project" value="InterPro"/>
</dbReference>
<dbReference type="EMBL" id="CP002441">
    <property type="protein sequence ID" value="ADV09133.1"/>
    <property type="molecule type" value="Genomic_DNA"/>
</dbReference>
<comment type="similarity">
    <text evidence="2">Belongs to the peptidase S26C family.</text>
</comment>
<dbReference type="BioCyc" id="NGON940296:GLHN-2212-MONOMER"/>
<proteinExistence type="inferred from homology"/>
<dbReference type="InterPro" id="IPR019533">
    <property type="entry name" value="Peptidase_S26"/>
</dbReference>
<dbReference type="GO" id="GO:0004252">
    <property type="term" value="F:serine-type endopeptidase activity"/>
    <property type="evidence" value="ECO:0007669"/>
    <property type="project" value="InterPro"/>
</dbReference>
<gene>
    <name evidence="7" type="ORF">NGTW08_p0003</name>
</gene>
<name>A0A171IPR8_NEIGO</name>
<sequence>MRRLFDRAMLAMCLTAALLVTGYGLLYAAGFRINDTRSVAKGVYRISGEAVRRGSYITFCPPDTEVFRMARRRGYIRAGFCPENYSGLMKFVAGIPGDNYRFTDEGLLINGRLLGGTRPLWQDGLGQPLPVFEGEGRLKDDEYILIGNAVANSFDARYYGIVRREHIRDVVKPIWIEE</sequence>
<feature type="domain" description="Peptidase S26" evidence="6">
    <location>
        <begin position="32"/>
        <end position="172"/>
    </location>
</feature>
<dbReference type="AlphaFoldDB" id="A0A171IPR8"/>
<protein>
    <submittedName>
        <fullName evidence="7">TraF</fullName>
    </submittedName>
</protein>
<accession>A0A171IPR8</accession>
<dbReference type="Pfam" id="PF10502">
    <property type="entry name" value="Peptidase_S26"/>
    <property type="match status" value="1"/>
</dbReference>
<evidence type="ECO:0000313" key="7">
    <source>
        <dbReference type="EMBL" id="ADV09133.1"/>
    </source>
</evidence>
<dbReference type="NCBIfam" id="NF010459">
    <property type="entry name" value="PRK13884.1"/>
    <property type="match status" value="1"/>
</dbReference>
<dbReference type="Gene3D" id="2.10.109.10">
    <property type="entry name" value="Umud Fragment, subunit A"/>
    <property type="match status" value="1"/>
</dbReference>
<keyword evidence="3" id="KW-0732">Signal</keyword>
<evidence type="ECO:0000256" key="4">
    <source>
        <dbReference type="ARBA" id="ARBA00022764"/>
    </source>
</evidence>
<evidence type="ECO:0000256" key="3">
    <source>
        <dbReference type="ARBA" id="ARBA00022729"/>
    </source>
</evidence>
<geneLocation type="plasmid" evidence="7">
    <name>pNGTCDC08107</name>
</geneLocation>
<dbReference type="InterPro" id="IPR014139">
    <property type="entry name" value="Peptidase_S26C_TraF"/>
</dbReference>
<organism evidence="7">
    <name type="scientific">Neisseria gonorrhoeae TCDC-NG08107</name>
    <dbReference type="NCBI Taxonomy" id="940296"/>
    <lineage>
        <taxon>Bacteria</taxon>
        <taxon>Pseudomonadati</taxon>
        <taxon>Pseudomonadota</taxon>
        <taxon>Betaproteobacteria</taxon>
        <taxon>Neisseriales</taxon>
        <taxon>Neisseriaceae</taxon>
        <taxon>Neisseria</taxon>
    </lineage>
</organism>
<evidence type="ECO:0000259" key="6">
    <source>
        <dbReference type="Pfam" id="PF10502"/>
    </source>
</evidence>
<dbReference type="NCBIfam" id="TIGR02771">
    <property type="entry name" value="TraF_Ti"/>
    <property type="match status" value="1"/>
</dbReference>
<reference evidence="7" key="2">
    <citation type="journal article" date="2011" name="J. Bacteriol.">
        <title>Draft genome sequence of a dominant, multidrug-resistant Neisseria gonorrhoeae strain, TCDC-NG08107, from a sexual group at high risk of acquiring human immunodeficiency virus infection and syphilis.</title>
        <authorList>
            <person name="Chen C.C."/>
            <person name="Hsia K.C."/>
            <person name="Huang C.T."/>
            <person name="Wong W.W."/>
            <person name="Yen M.Y."/>
            <person name="Li L.H."/>
            <person name="Lin K.Y."/>
            <person name="Chen K.W."/>
            <person name="Li S.Y."/>
        </authorList>
    </citation>
    <scope>NUCLEOTIDE SEQUENCE</scope>
    <source>
        <strain evidence="7">TCDC-NG08107</strain>
        <plasmid evidence="7">pNGTCDC08107</plasmid>
    </source>
</reference>
<evidence type="ECO:0000256" key="1">
    <source>
        <dbReference type="ARBA" id="ARBA00004418"/>
    </source>
</evidence>
<keyword evidence="4" id="KW-0574">Periplasm</keyword>
<evidence type="ECO:0000256" key="5">
    <source>
        <dbReference type="ARBA" id="ARBA00022971"/>
    </source>
</evidence>
<keyword evidence="5" id="KW-0184">Conjugation</keyword>
<dbReference type="InterPro" id="IPR036286">
    <property type="entry name" value="LexA/Signal_pep-like_sf"/>
</dbReference>